<dbReference type="Gene3D" id="3.60.10.10">
    <property type="entry name" value="Endonuclease/exonuclease/phosphatase"/>
    <property type="match status" value="1"/>
</dbReference>
<organism evidence="1 2">
    <name type="scientific">Oryzias latipes</name>
    <name type="common">Japanese rice fish</name>
    <name type="synonym">Japanese killifish</name>
    <dbReference type="NCBI Taxonomy" id="8090"/>
    <lineage>
        <taxon>Eukaryota</taxon>
        <taxon>Metazoa</taxon>
        <taxon>Chordata</taxon>
        <taxon>Craniata</taxon>
        <taxon>Vertebrata</taxon>
        <taxon>Euteleostomi</taxon>
        <taxon>Actinopterygii</taxon>
        <taxon>Neopterygii</taxon>
        <taxon>Teleostei</taxon>
        <taxon>Neoteleostei</taxon>
        <taxon>Acanthomorphata</taxon>
        <taxon>Ovalentaria</taxon>
        <taxon>Atherinomorphae</taxon>
        <taxon>Beloniformes</taxon>
        <taxon>Adrianichthyidae</taxon>
        <taxon>Oryziinae</taxon>
        <taxon>Oryzias</taxon>
    </lineage>
</organism>
<dbReference type="SUPFAM" id="SSF56219">
    <property type="entry name" value="DNase I-like"/>
    <property type="match status" value="1"/>
</dbReference>
<reference evidence="1" key="3">
    <citation type="submission" date="2025-08" db="UniProtKB">
        <authorList>
            <consortium name="Ensembl"/>
        </authorList>
    </citation>
    <scope>IDENTIFICATION</scope>
    <source>
        <strain evidence="1">HNI</strain>
    </source>
</reference>
<dbReference type="Proteomes" id="UP000265180">
    <property type="component" value="Chromosome 12"/>
</dbReference>
<sequence length="172" mass="20136">MLDHLKREAEARPIKRKKVLGYLKFHDTGVAFIQETHFGNDKETLKMRRDWVGKVFHNSVSSKSRGVMTLLNKKRNFVFLKQLQDDDGRLLCIQALINEIKVVLVNVYAPNGDEPDFIYKSIKMLSNLKGQILIGQNRFHVNRWPKPSTDICAHQRKKRKKDPLNYVYITKD</sequence>
<evidence type="ECO:0000313" key="1">
    <source>
        <dbReference type="Ensembl" id="ENSORLP00020007500.1"/>
    </source>
</evidence>
<evidence type="ECO:0000313" key="2">
    <source>
        <dbReference type="Proteomes" id="UP000265180"/>
    </source>
</evidence>
<dbReference type="AlphaFoldDB" id="A0A3P9KGE1"/>
<reference key="1">
    <citation type="journal article" date="2007" name="Nature">
        <title>The medaka draft genome and insights into vertebrate genome evolution.</title>
        <authorList>
            <person name="Kasahara M."/>
            <person name="Naruse K."/>
            <person name="Sasaki S."/>
            <person name="Nakatani Y."/>
            <person name="Qu W."/>
            <person name="Ahsan B."/>
            <person name="Yamada T."/>
            <person name="Nagayasu Y."/>
            <person name="Doi K."/>
            <person name="Kasai Y."/>
            <person name="Jindo T."/>
            <person name="Kobayashi D."/>
            <person name="Shimada A."/>
            <person name="Toyoda A."/>
            <person name="Kuroki Y."/>
            <person name="Fujiyama A."/>
            <person name="Sasaki T."/>
            <person name="Shimizu A."/>
            <person name="Asakawa S."/>
            <person name="Shimizu N."/>
            <person name="Hashimoto S."/>
            <person name="Yang J."/>
            <person name="Lee Y."/>
            <person name="Matsushima K."/>
            <person name="Sugano S."/>
            <person name="Sakaizumi M."/>
            <person name="Narita T."/>
            <person name="Ohishi K."/>
            <person name="Haga S."/>
            <person name="Ohta F."/>
            <person name="Nomoto H."/>
            <person name="Nogata K."/>
            <person name="Morishita T."/>
            <person name="Endo T."/>
            <person name="Shin-I T."/>
            <person name="Takeda H."/>
            <person name="Morishita S."/>
            <person name="Kohara Y."/>
        </authorList>
    </citation>
    <scope>NUCLEOTIDE SEQUENCE [LARGE SCALE GENOMIC DNA]</scope>
    <source>
        <strain>Hd-rR</strain>
    </source>
</reference>
<dbReference type="InterPro" id="IPR036691">
    <property type="entry name" value="Endo/exonu/phosph_ase_sf"/>
</dbReference>
<evidence type="ECO:0008006" key="3">
    <source>
        <dbReference type="Google" id="ProtNLM"/>
    </source>
</evidence>
<reference evidence="1" key="4">
    <citation type="submission" date="2025-09" db="UniProtKB">
        <authorList>
            <consortium name="Ensembl"/>
        </authorList>
    </citation>
    <scope>IDENTIFICATION</scope>
    <source>
        <strain evidence="1">HNI</strain>
    </source>
</reference>
<protein>
    <recommendedName>
        <fullName evidence="3">Endonuclease/exonuclease/phosphatase domain-containing protein</fullName>
    </recommendedName>
</protein>
<name>A0A3P9KGE1_ORYLA</name>
<proteinExistence type="predicted"/>
<accession>A0A3P9KGE1</accession>
<reference evidence="1 2" key="2">
    <citation type="submission" date="2017-04" db="EMBL/GenBank/DDBJ databases">
        <title>CpG methylation of centromeres and impact of large insertions on vertebrate speciation.</title>
        <authorList>
            <person name="Ichikawa K."/>
            <person name="Yoshimura J."/>
            <person name="Morishita S."/>
        </authorList>
    </citation>
    <scope>NUCLEOTIDE SEQUENCE</scope>
    <source>
        <strain evidence="1 2">HNI</strain>
    </source>
</reference>
<dbReference type="Ensembl" id="ENSORLT00020002787.1">
    <property type="protein sequence ID" value="ENSORLP00020007500.1"/>
    <property type="gene ID" value="ENSORLG00020008357.1"/>
</dbReference>